<dbReference type="Proteomes" id="UP001226389">
    <property type="component" value="Unassembled WGS sequence"/>
</dbReference>
<reference evidence="1 2" key="1">
    <citation type="submission" date="2023-07" db="EMBL/GenBank/DDBJ databases">
        <title>Sorghum-associated microbial communities from plants grown in Nebraska, USA.</title>
        <authorList>
            <person name="Schachtman D."/>
        </authorList>
    </citation>
    <scope>NUCLEOTIDE SEQUENCE [LARGE SCALE GENOMIC DNA]</scope>
    <source>
        <strain evidence="1 2">DS994</strain>
    </source>
</reference>
<gene>
    <name evidence="1" type="ORF">J2T22_004090</name>
</gene>
<protein>
    <submittedName>
        <fullName evidence="1">Uncharacterized protein</fullName>
    </submittedName>
</protein>
<comment type="caution">
    <text evidence="1">The sequence shown here is derived from an EMBL/GenBank/DDBJ whole genome shotgun (WGS) entry which is preliminary data.</text>
</comment>
<proteinExistence type="predicted"/>
<dbReference type="RefSeq" id="WP_307493206.1">
    <property type="nucleotide sequence ID" value="NZ_JAUSSY010000020.1"/>
</dbReference>
<evidence type="ECO:0000313" key="2">
    <source>
        <dbReference type="Proteomes" id="UP001226389"/>
    </source>
</evidence>
<name>A0ABT9UQF3_9MICC</name>
<organism evidence="1 2">
    <name type="scientific">Pseudarthrobacter defluvii</name>
    <dbReference type="NCBI Taxonomy" id="410837"/>
    <lineage>
        <taxon>Bacteria</taxon>
        <taxon>Bacillati</taxon>
        <taxon>Actinomycetota</taxon>
        <taxon>Actinomycetes</taxon>
        <taxon>Micrococcales</taxon>
        <taxon>Micrococcaceae</taxon>
        <taxon>Pseudarthrobacter</taxon>
    </lineage>
</organism>
<dbReference type="EMBL" id="JAUSSY010000020">
    <property type="protein sequence ID" value="MDQ0120880.1"/>
    <property type="molecule type" value="Genomic_DNA"/>
</dbReference>
<sequence>MAAEDYVVQPHHDTVIPEDHLDVWRPIHTSDASIQIVEANGVSASVEYRAEHAPALAWAILEAVDLDPRTAFQGDLSRVSTQGTGAEQPS</sequence>
<keyword evidence="2" id="KW-1185">Reference proteome</keyword>
<evidence type="ECO:0000313" key="1">
    <source>
        <dbReference type="EMBL" id="MDQ0120880.1"/>
    </source>
</evidence>
<accession>A0ABT9UQF3</accession>